<dbReference type="PANTHER" id="PTHR46532:SF11">
    <property type="entry name" value="DYNEIN AXONEMAL HEAVY CHAIN 12"/>
    <property type="match status" value="1"/>
</dbReference>
<keyword evidence="4" id="KW-1185">Reference proteome</keyword>
<sequence>AVLYCVSFIECPTDLHVDFQVKAIIFGLCFFHAVLLERKRFGPRGWNMNYPFSMGDLRDSAMVLLNYMEQQQGGSKVPWDDLKYIFGEIMYGGHIIDPRDRLVCNTYLNFYMQASCAFSFIAPFPFYFTNFF</sequence>
<dbReference type="OrthoDB" id="447806at2759"/>
<feature type="transmembrane region" description="Helical" evidence="1">
    <location>
        <begin position="108"/>
        <end position="128"/>
    </location>
</feature>
<keyword evidence="1" id="KW-0812">Transmembrane</keyword>
<reference evidence="3" key="1">
    <citation type="submission" date="2013-10" db="EMBL/GenBank/DDBJ databases">
        <title>Genomic analysis of the causative agents of coccidiosis in chickens.</title>
        <authorList>
            <person name="Reid A.J."/>
            <person name="Blake D."/>
            <person name="Billington K."/>
            <person name="Browne H."/>
            <person name="Dunn M."/>
            <person name="Hung S."/>
            <person name="Kawahara F."/>
            <person name="Miranda-Saavedra D."/>
            <person name="Mourier T."/>
            <person name="Nagra H."/>
            <person name="Otto T.D."/>
            <person name="Rawlings N."/>
            <person name="Sanchez A."/>
            <person name="Sanders M."/>
            <person name="Subramaniam C."/>
            <person name="Tay Y."/>
            <person name="Dear P."/>
            <person name="Doerig C."/>
            <person name="Gruber A."/>
            <person name="Parkinson J."/>
            <person name="Shirley M."/>
            <person name="Wan K.L."/>
            <person name="Berriman M."/>
            <person name="Tomley F."/>
            <person name="Pain A."/>
        </authorList>
    </citation>
    <scope>NUCLEOTIDE SEQUENCE [LARGE SCALE GENOMIC DNA]</scope>
    <source>
        <strain evidence="3">Weybridge</strain>
    </source>
</reference>
<dbReference type="InterPro" id="IPR026983">
    <property type="entry name" value="DHC"/>
</dbReference>
<dbReference type="Proteomes" id="UP000030763">
    <property type="component" value="Unassembled WGS sequence"/>
</dbReference>
<dbReference type="PANTHER" id="PTHR46532">
    <property type="entry name" value="MALE FERTILITY FACTOR KL5"/>
    <property type="match status" value="1"/>
</dbReference>
<proteinExistence type="predicted"/>
<feature type="domain" description="Dynein heavy chain AAA lid" evidence="2">
    <location>
        <begin position="22"/>
        <end position="116"/>
    </location>
</feature>
<dbReference type="AlphaFoldDB" id="U6M836"/>
<dbReference type="EMBL" id="HG721497">
    <property type="protein sequence ID" value="CDJ60186.1"/>
    <property type="molecule type" value="Genomic_DNA"/>
</dbReference>
<feature type="non-terminal residue" evidence="3">
    <location>
        <position position="1"/>
    </location>
</feature>
<dbReference type="VEuPathDB" id="ToxoDB:EMWEY_00060190"/>
<dbReference type="InterPro" id="IPR041658">
    <property type="entry name" value="AAA_lid_11"/>
</dbReference>
<dbReference type="Gene3D" id="1.10.8.720">
    <property type="entry name" value="Region D6 of dynein motor"/>
    <property type="match status" value="1"/>
</dbReference>
<dbReference type="GO" id="GO:0045505">
    <property type="term" value="F:dynein intermediate chain binding"/>
    <property type="evidence" value="ECO:0007669"/>
    <property type="project" value="InterPro"/>
</dbReference>
<reference evidence="3" key="2">
    <citation type="submission" date="2013-10" db="EMBL/GenBank/DDBJ databases">
        <authorList>
            <person name="Aslett M."/>
        </authorList>
    </citation>
    <scope>NUCLEOTIDE SEQUENCE [LARGE SCALE GENOMIC DNA]</scope>
    <source>
        <strain evidence="3">Weybridge</strain>
    </source>
</reference>
<evidence type="ECO:0000313" key="4">
    <source>
        <dbReference type="Proteomes" id="UP000030763"/>
    </source>
</evidence>
<feature type="transmembrane region" description="Helical" evidence="1">
    <location>
        <begin position="19"/>
        <end position="36"/>
    </location>
</feature>
<name>U6M836_EIMMA</name>
<evidence type="ECO:0000313" key="3">
    <source>
        <dbReference type="EMBL" id="CDJ60186.1"/>
    </source>
</evidence>
<gene>
    <name evidence="3" type="ORF">EMWEY_00060190</name>
</gene>
<dbReference type="RefSeq" id="XP_013336836.1">
    <property type="nucleotide sequence ID" value="XM_013481382.1"/>
</dbReference>
<dbReference type="GO" id="GO:0005858">
    <property type="term" value="C:axonemal dynein complex"/>
    <property type="evidence" value="ECO:0007669"/>
    <property type="project" value="TreeGrafter"/>
</dbReference>
<dbReference type="GeneID" id="25340005"/>
<evidence type="ECO:0000256" key="1">
    <source>
        <dbReference type="SAM" id="Phobius"/>
    </source>
</evidence>
<dbReference type="GO" id="GO:0007018">
    <property type="term" value="P:microtubule-based movement"/>
    <property type="evidence" value="ECO:0007669"/>
    <property type="project" value="InterPro"/>
</dbReference>
<protein>
    <recommendedName>
        <fullName evidence="2">Dynein heavy chain AAA lid domain-containing protein</fullName>
    </recommendedName>
</protein>
<evidence type="ECO:0000259" key="2">
    <source>
        <dbReference type="Pfam" id="PF18198"/>
    </source>
</evidence>
<accession>U6M836</accession>
<dbReference type="InterPro" id="IPR042219">
    <property type="entry name" value="AAA_lid_11_sf"/>
</dbReference>
<organism evidence="3 4">
    <name type="scientific">Eimeria maxima</name>
    <name type="common">Coccidian parasite</name>
    <dbReference type="NCBI Taxonomy" id="5804"/>
    <lineage>
        <taxon>Eukaryota</taxon>
        <taxon>Sar</taxon>
        <taxon>Alveolata</taxon>
        <taxon>Apicomplexa</taxon>
        <taxon>Conoidasida</taxon>
        <taxon>Coccidia</taxon>
        <taxon>Eucoccidiorida</taxon>
        <taxon>Eimeriorina</taxon>
        <taxon>Eimeriidae</taxon>
        <taxon>Eimeria</taxon>
    </lineage>
</organism>
<dbReference type="Pfam" id="PF18198">
    <property type="entry name" value="AAA_lid_11"/>
    <property type="match status" value="1"/>
</dbReference>
<keyword evidence="1" id="KW-1133">Transmembrane helix</keyword>
<dbReference type="GO" id="GO:0051959">
    <property type="term" value="F:dynein light intermediate chain binding"/>
    <property type="evidence" value="ECO:0007669"/>
    <property type="project" value="InterPro"/>
</dbReference>
<keyword evidence="1" id="KW-0472">Membrane</keyword>